<feature type="region of interest" description="Disordered" evidence="1">
    <location>
        <begin position="45"/>
        <end position="120"/>
    </location>
</feature>
<dbReference type="GeneID" id="81406447"/>
<dbReference type="OrthoDB" id="4159838at2759"/>
<keyword evidence="3" id="KW-1185">Reference proteome</keyword>
<evidence type="ECO:0000313" key="3">
    <source>
        <dbReference type="Proteomes" id="UP001149079"/>
    </source>
</evidence>
<sequence>MEDAQCTAKWANRVLRPLTSICRRIAKHKETLLMIATESKLQEKAQETDASALESRLNAASGRNCPDSDLDPDETDPAWIPGRKSERRKARHKYSSKTEENGGKKRTRLSIRSPESPRTLPGAIQVATPLITGRRWEMPSSAQSQRSVGRIDPNAQSPQPQAFRNRYSFHKSPWQELLDQSGDPGFAHIARNLDRVFQNFLYNTATSRREGKLSPETPRRGARSLLSMVARSLPDFIAKEQEEQDELDEDGDEDMCDAYFTELEAYYAPYGNGWKPLREAVRAQGIYLVSTMIQNHWITDAIACALIEKCRSFAPEESDLLLSTLLSTRNSYSYPQGVRPIVDHDPSDPIRLLRKYAQHGAASRSYIFDELAKLLLRGVLPPEWMGTKLWTSWMTRATISVSKEDEDFPAASRLIEAVLLSASDVRLDLPAQSSPSKLPVKRKTARDCARATRATSTEPEMSNLVRPCPLQVEDALSNHVISLMGALCGMHISRSRASDDICRADGTKATHLISYIHIALQRHLASESVGQRPSITPHQLLRRGCVLMAACLVQCNDTILLDDDQHMITPIASVDECAEIIASRPDMIKELALFVQQAFRCLRVRATAPDEPEHTGEDIRDMVSRLTCLADTPGLSAFLGRSAAEAAMIFAEATGDPDDHVWAVDVQEAVVARQRQKETPEDSAEQPEQSSQSMGLFRWEDSIGEWVARTPVSKRKPIIIAQVAQRPMRMLSSPMPSSACSTDTESGSSEPGWVSDSASSLTSSPPPMAIKRTFENVDSLSTQPRKRRRPTPVIIVDSGERRDSRQSLTPTRLNSTVQPVARRDVLRERSINITRRTATAAKQSSKVEVVIINDKESSPGLPIVRPTPERVAKQVHRTVERSRFTRHPISTMRPIVEPLVRRQTIIPYPQDDDSDDELSFL</sequence>
<evidence type="ECO:0000256" key="1">
    <source>
        <dbReference type="SAM" id="MobiDB-lite"/>
    </source>
</evidence>
<evidence type="ECO:0000313" key="2">
    <source>
        <dbReference type="EMBL" id="KAJ5130494.1"/>
    </source>
</evidence>
<dbReference type="EMBL" id="JAPQKL010000005">
    <property type="protein sequence ID" value="KAJ5130494.1"/>
    <property type="molecule type" value="Genomic_DNA"/>
</dbReference>
<dbReference type="RefSeq" id="XP_056520873.1">
    <property type="nucleotide sequence ID" value="XM_056667277.1"/>
</dbReference>
<feature type="compositionally biased region" description="Low complexity" evidence="1">
    <location>
        <begin position="729"/>
        <end position="738"/>
    </location>
</feature>
<dbReference type="AlphaFoldDB" id="A0A9W9GWF8"/>
<dbReference type="Proteomes" id="UP001149079">
    <property type="component" value="Unassembled WGS sequence"/>
</dbReference>
<organism evidence="2 3">
    <name type="scientific">Penicillium bovifimosum</name>
    <dbReference type="NCBI Taxonomy" id="126998"/>
    <lineage>
        <taxon>Eukaryota</taxon>
        <taxon>Fungi</taxon>
        <taxon>Dikarya</taxon>
        <taxon>Ascomycota</taxon>
        <taxon>Pezizomycotina</taxon>
        <taxon>Eurotiomycetes</taxon>
        <taxon>Eurotiomycetidae</taxon>
        <taxon>Eurotiales</taxon>
        <taxon>Aspergillaceae</taxon>
        <taxon>Penicillium</taxon>
    </lineage>
</organism>
<gene>
    <name evidence="2" type="ORF">N7515_006533</name>
</gene>
<feature type="compositionally biased region" description="Polar residues" evidence="1">
    <location>
        <begin position="739"/>
        <end position="749"/>
    </location>
</feature>
<feature type="region of interest" description="Disordered" evidence="1">
    <location>
        <begin position="729"/>
        <end position="813"/>
    </location>
</feature>
<feature type="region of interest" description="Disordered" evidence="1">
    <location>
        <begin position="672"/>
        <end position="696"/>
    </location>
</feature>
<reference evidence="2" key="1">
    <citation type="submission" date="2022-11" db="EMBL/GenBank/DDBJ databases">
        <authorList>
            <person name="Petersen C."/>
        </authorList>
    </citation>
    <scope>NUCLEOTIDE SEQUENCE</scope>
    <source>
        <strain evidence="2">IBT 22155</strain>
    </source>
</reference>
<reference evidence="2" key="2">
    <citation type="journal article" date="2023" name="IMA Fungus">
        <title>Comparative genomic study of the Penicillium genus elucidates a diverse pangenome and 15 lateral gene transfer events.</title>
        <authorList>
            <person name="Petersen C."/>
            <person name="Sorensen T."/>
            <person name="Nielsen M.R."/>
            <person name="Sondergaard T.E."/>
            <person name="Sorensen J.L."/>
            <person name="Fitzpatrick D.A."/>
            <person name="Frisvad J.C."/>
            <person name="Nielsen K.L."/>
        </authorList>
    </citation>
    <scope>NUCLEOTIDE SEQUENCE</scope>
    <source>
        <strain evidence="2">IBT 22155</strain>
    </source>
</reference>
<name>A0A9W9GWF8_9EURO</name>
<comment type="caution">
    <text evidence="2">The sequence shown here is derived from an EMBL/GenBank/DDBJ whole genome shotgun (WGS) entry which is preliminary data.</text>
</comment>
<feature type="region of interest" description="Disordered" evidence="1">
    <location>
        <begin position="139"/>
        <end position="160"/>
    </location>
</feature>
<feature type="compositionally biased region" description="Basic residues" evidence="1">
    <location>
        <begin position="85"/>
        <end position="95"/>
    </location>
</feature>
<protein>
    <submittedName>
        <fullName evidence="2">Uncharacterized protein</fullName>
    </submittedName>
</protein>
<proteinExistence type="predicted"/>
<accession>A0A9W9GWF8</accession>